<dbReference type="CDD" id="cd00038">
    <property type="entry name" value="CAP_ED"/>
    <property type="match status" value="1"/>
</dbReference>
<dbReference type="Proteomes" id="UP001315967">
    <property type="component" value="Chromosome"/>
</dbReference>
<dbReference type="InterPro" id="IPR000595">
    <property type="entry name" value="cNMP-bd_dom"/>
</dbReference>
<evidence type="ECO:0000313" key="2">
    <source>
        <dbReference type="EMBL" id="UUX34685.1"/>
    </source>
</evidence>
<keyword evidence="3" id="KW-1185">Reference proteome</keyword>
<protein>
    <submittedName>
        <fullName evidence="2">Crp/Fnr family transcriptional regulator</fullName>
    </submittedName>
</protein>
<proteinExistence type="predicted"/>
<organism evidence="2 3">
    <name type="scientific">Fundicoccus culcitae</name>
    <dbReference type="NCBI Taxonomy" id="2969821"/>
    <lineage>
        <taxon>Bacteria</taxon>
        <taxon>Bacillati</taxon>
        <taxon>Bacillota</taxon>
        <taxon>Bacilli</taxon>
        <taxon>Lactobacillales</taxon>
        <taxon>Aerococcaceae</taxon>
        <taxon>Fundicoccus</taxon>
    </lineage>
</organism>
<dbReference type="Pfam" id="PF00027">
    <property type="entry name" value="cNMP_binding"/>
    <property type="match status" value="1"/>
</dbReference>
<dbReference type="PROSITE" id="PS50042">
    <property type="entry name" value="CNMP_BINDING_3"/>
    <property type="match status" value="1"/>
</dbReference>
<dbReference type="EMBL" id="CP102453">
    <property type="protein sequence ID" value="UUX34685.1"/>
    <property type="molecule type" value="Genomic_DNA"/>
</dbReference>
<feature type="domain" description="Cyclic nucleotide-binding" evidence="1">
    <location>
        <begin position="14"/>
        <end position="56"/>
    </location>
</feature>
<dbReference type="InterPro" id="IPR018490">
    <property type="entry name" value="cNMP-bd_dom_sf"/>
</dbReference>
<dbReference type="InterPro" id="IPR014710">
    <property type="entry name" value="RmlC-like_jellyroll"/>
</dbReference>
<sequence>MHPLLREFLEQLALSQDDIDAMGNDLVVEDFPKGTVLLEQGEVSNDCYFVLKGCVRQHAVDFDGKENTVNFFTEMQTAMVYKSYSKRVPSEYSLSCTEDSVLLVGDFFNEAVMFEKYPSLVGITREFMEENLMTEQEDKASFVTASPKERYLNLVKTRPELIERVPQHQLASYLGMTAESLSRIKKRVSQD</sequence>
<dbReference type="Gene3D" id="2.60.120.10">
    <property type="entry name" value="Jelly Rolls"/>
    <property type="match status" value="1"/>
</dbReference>
<reference evidence="2 3" key="1">
    <citation type="submission" date="2022-08" db="EMBL/GenBank/DDBJ databases">
        <title>Aerococcaceae sp. nov isolated from spoiled eye mask.</title>
        <authorList>
            <person name="Zhou G."/>
            <person name="Xie X.-B."/>
            <person name="Shi Q.-S."/>
            <person name="Wang Y.-S."/>
            <person name="Wen X."/>
            <person name="Peng H."/>
            <person name="Yang X.-J."/>
            <person name="Tao H.-B."/>
            <person name="Huang X.-M."/>
        </authorList>
    </citation>
    <scope>NUCLEOTIDE SEQUENCE [LARGE SCALE GENOMIC DNA]</scope>
    <source>
        <strain evidence="3">DM20194951</strain>
    </source>
</reference>
<gene>
    <name evidence="2" type="ORF">NRE15_03260</name>
</gene>
<evidence type="ECO:0000259" key="1">
    <source>
        <dbReference type="PROSITE" id="PS50042"/>
    </source>
</evidence>
<dbReference type="RefSeq" id="WP_313794186.1">
    <property type="nucleotide sequence ID" value="NZ_CP102453.1"/>
</dbReference>
<accession>A0ABY5P891</accession>
<dbReference type="SUPFAM" id="SSF51206">
    <property type="entry name" value="cAMP-binding domain-like"/>
    <property type="match status" value="1"/>
</dbReference>
<evidence type="ECO:0000313" key="3">
    <source>
        <dbReference type="Proteomes" id="UP001315967"/>
    </source>
</evidence>
<name>A0ABY5P891_9LACT</name>